<keyword evidence="6" id="KW-1185">Reference proteome</keyword>
<accession>A0ABR7MR86</accession>
<feature type="domain" description="Penicillin-binding protein transpeptidase" evidence="3">
    <location>
        <begin position="183"/>
        <end position="491"/>
    </location>
</feature>
<organism evidence="5 6">
    <name type="scientific">Jutongia hominis</name>
    <dbReference type="NCBI Taxonomy" id="2763664"/>
    <lineage>
        <taxon>Bacteria</taxon>
        <taxon>Bacillati</taxon>
        <taxon>Bacillota</taxon>
        <taxon>Clostridia</taxon>
        <taxon>Lachnospirales</taxon>
        <taxon>Lachnospiraceae</taxon>
        <taxon>Jutongia</taxon>
    </lineage>
</organism>
<dbReference type="SUPFAM" id="SSF56601">
    <property type="entry name" value="beta-lactamase/transpeptidase-like"/>
    <property type="match status" value="1"/>
</dbReference>
<feature type="transmembrane region" description="Helical" evidence="2">
    <location>
        <begin position="36"/>
        <end position="59"/>
    </location>
</feature>
<dbReference type="Gene3D" id="3.40.710.10">
    <property type="entry name" value="DD-peptidase/beta-lactamase superfamily"/>
    <property type="match status" value="1"/>
</dbReference>
<keyword evidence="2" id="KW-0472">Membrane</keyword>
<proteinExistence type="predicted"/>
<evidence type="ECO:0000259" key="4">
    <source>
        <dbReference type="Pfam" id="PF21922"/>
    </source>
</evidence>
<dbReference type="PANTHER" id="PTHR30627">
    <property type="entry name" value="PEPTIDOGLYCAN D,D-TRANSPEPTIDASE"/>
    <property type="match status" value="1"/>
</dbReference>
<dbReference type="Proteomes" id="UP000637513">
    <property type="component" value="Unassembled WGS sequence"/>
</dbReference>
<keyword evidence="2" id="KW-1133">Transmembrane helix</keyword>
<comment type="caution">
    <text evidence="5">The sequence shown here is derived from an EMBL/GenBank/DDBJ whole genome shotgun (WGS) entry which is preliminary data.</text>
</comment>
<evidence type="ECO:0000256" key="1">
    <source>
        <dbReference type="SAM" id="MobiDB-lite"/>
    </source>
</evidence>
<feature type="domain" description="Penicillin binding protein A dimerisation" evidence="4">
    <location>
        <begin position="83"/>
        <end position="162"/>
    </location>
</feature>
<evidence type="ECO:0000313" key="5">
    <source>
        <dbReference type="EMBL" id="MBC8556164.1"/>
    </source>
</evidence>
<reference evidence="5 6" key="1">
    <citation type="submission" date="2020-08" db="EMBL/GenBank/DDBJ databases">
        <title>Genome public.</title>
        <authorList>
            <person name="Liu C."/>
            <person name="Sun Q."/>
        </authorList>
    </citation>
    <scope>NUCLEOTIDE SEQUENCE [LARGE SCALE GENOMIC DNA]</scope>
    <source>
        <strain evidence="5 6">BX3</strain>
    </source>
</reference>
<keyword evidence="2" id="KW-0812">Transmembrane</keyword>
<dbReference type="Pfam" id="PF00905">
    <property type="entry name" value="Transpeptidase"/>
    <property type="match status" value="1"/>
</dbReference>
<dbReference type="InterPro" id="IPR001460">
    <property type="entry name" value="PCN-bd_Tpept"/>
</dbReference>
<dbReference type="EMBL" id="JACRSW010000001">
    <property type="protein sequence ID" value="MBC8556164.1"/>
    <property type="molecule type" value="Genomic_DNA"/>
</dbReference>
<dbReference type="Pfam" id="PF21922">
    <property type="entry name" value="PBP_dimer_2"/>
    <property type="match status" value="1"/>
</dbReference>
<dbReference type="InterPro" id="IPR050515">
    <property type="entry name" value="Beta-lactam/transpept"/>
</dbReference>
<gene>
    <name evidence="5" type="ORF">H8700_00310</name>
</gene>
<dbReference type="PANTHER" id="PTHR30627:SF24">
    <property type="entry name" value="PENICILLIN-BINDING PROTEIN 4B"/>
    <property type="match status" value="1"/>
</dbReference>
<feature type="region of interest" description="Disordered" evidence="1">
    <location>
        <begin position="1"/>
        <end position="29"/>
    </location>
</feature>
<dbReference type="InterPro" id="IPR012338">
    <property type="entry name" value="Beta-lactam/transpept-like"/>
</dbReference>
<dbReference type="InterPro" id="IPR054120">
    <property type="entry name" value="PBPA_dimer"/>
</dbReference>
<sequence>MQKRKARKEQPERRKQNSRQAGRGEEKENKKGNAQILALTYCMVAVFLGMAGYLGYFMAVKSDKVINNPYNKRQEVLAKKVQRGEIRSKDGKVLAKTKTDSTGKDTRIYPYDEIFAPVVGRISNSMTGIEKQQCYPLLTSHVNPLRQLTNTLKGEKNPGDSVFTTLDAKLQTIAYQALGNHKGAVVAIEPSTGKVLAMVSKPSYDPNTVAKNWSSLIKDSNDDSKLVNRATQGLYPPGSTFKVLTAMEYMIENPQTYRDFNYRCKGTDTVAGHVIHCYDNERHGILSLKNALAESCNGAFATLGTELDLDRFHKLAEKFGYNKALDADFEYNQSKFVLNKHSDNGELTQTAIGQGKTLVTPLQNALIAATIANDGKMMLPYVVDHVESDSGQVVKSYDPKEKGQVVDEWVAQKMNDMMKSVVTSGTGYSLKSFSYEVAGKTGSAEADSEGTTHSWFIGYAPADNPKIAISVVVEGAGTGSRYAVPVTKKMLQCYLGD</sequence>
<evidence type="ECO:0000256" key="2">
    <source>
        <dbReference type="SAM" id="Phobius"/>
    </source>
</evidence>
<evidence type="ECO:0000313" key="6">
    <source>
        <dbReference type="Proteomes" id="UP000637513"/>
    </source>
</evidence>
<evidence type="ECO:0000259" key="3">
    <source>
        <dbReference type="Pfam" id="PF00905"/>
    </source>
</evidence>
<protein>
    <submittedName>
        <fullName evidence="5">Penicillin-binding protein 2</fullName>
    </submittedName>
</protein>
<name>A0ABR7MR86_9FIRM</name>
<dbReference type="Gene3D" id="3.90.1310.10">
    <property type="entry name" value="Penicillin-binding protein 2a (Domain 2)"/>
    <property type="match status" value="1"/>
</dbReference>